<feature type="signal peptide" evidence="1">
    <location>
        <begin position="1"/>
        <end position="19"/>
    </location>
</feature>
<proteinExistence type="predicted"/>
<protein>
    <recommendedName>
        <fullName evidence="4">Secreted protein</fullName>
    </recommendedName>
</protein>
<comment type="caution">
    <text evidence="2">The sequence shown here is derived from an EMBL/GenBank/DDBJ whole genome shotgun (WGS) entry which is preliminary data.</text>
</comment>
<keyword evidence="1" id="KW-0732">Signal</keyword>
<gene>
    <name evidence="2" type="ORF">CA13_29930</name>
</gene>
<organism evidence="2 3">
    <name type="scientific">Novipirellula herctigrandis</name>
    <dbReference type="NCBI Taxonomy" id="2527986"/>
    <lineage>
        <taxon>Bacteria</taxon>
        <taxon>Pseudomonadati</taxon>
        <taxon>Planctomycetota</taxon>
        <taxon>Planctomycetia</taxon>
        <taxon>Pirellulales</taxon>
        <taxon>Pirellulaceae</taxon>
        <taxon>Novipirellula</taxon>
    </lineage>
</organism>
<dbReference type="RefSeq" id="WP_419194316.1">
    <property type="nucleotide sequence ID" value="NZ_SJPJ01000001.1"/>
</dbReference>
<reference evidence="2 3" key="1">
    <citation type="submission" date="2019-02" db="EMBL/GenBank/DDBJ databases">
        <title>Deep-cultivation of Planctomycetes and their phenomic and genomic characterization uncovers novel biology.</title>
        <authorList>
            <person name="Wiegand S."/>
            <person name="Jogler M."/>
            <person name="Boedeker C."/>
            <person name="Pinto D."/>
            <person name="Vollmers J."/>
            <person name="Rivas-Marin E."/>
            <person name="Kohn T."/>
            <person name="Peeters S.H."/>
            <person name="Heuer A."/>
            <person name="Rast P."/>
            <person name="Oberbeckmann S."/>
            <person name="Bunk B."/>
            <person name="Jeske O."/>
            <person name="Meyerdierks A."/>
            <person name="Storesund J.E."/>
            <person name="Kallscheuer N."/>
            <person name="Luecker S."/>
            <person name="Lage O.M."/>
            <person name="Pohl T."/>
            <person name="Merkel B.J."/>
            <person name="Hornburger P."/>
            <person name="Mueller R.-W."/>
            <person name="Bruemmer F."/>
            <person name="Labrenz M."/>
            <person name="Spormann A.M."/>
            <person name="Op Den Camp H."/>
            <person name="Overmann J."/>
            <person name="Amann R."/>
            <person name="Jetten M.S.M."/>
            <person name="Mascher T."/>
            <person name="Medema M.H."/>
            <person name="Devos D.P."/>
            <person name="Kaster A.-K."/>
            <person name="Ovreas L."/>
            <person name="Rohde M."/>
            <person name="Galperin M.Y."/>
            <person name="Jogler C."/>
        </authorList>
    </citation>
    <scope>NUCLEOTIDE SEQUENCE [LARGE SCALE GENOMIC DNA]</scope>
    <source>
        <strain evidence="2 3">CA13</strain>
    </source>
</reference>
<evidence type="ECO:0000256" key="1">
    <source>
        <dbReference type="SAM" id="SignalP"/>
    </source>
</evidence>
<evidence type="ECO:0008006" key="4">
    <source>
        <dbReference type="Google" id="ProtNLM"/>
    </source>
</evidence>
<dbReference type="EMBL" id="SJPJ01000001">
    <property type="protein sequence ID" value="TWT81540.1"/>
    <property type="molecule type" value="Genomic_DNA"/>
</dbReference>
<sequence length="264" mass="29311" precursor="true">MIRYIAVFLGLLSSLSVFANSPINRRVVVQRHCPVLDEHDPLAPLTVGNGELAFTADITGLQTFPESYRDGIPLSTQSNWGWHAFPNPKNFGLASAMKEYDAQGRKVAYASITSNDAGKWLRENPHRLGLGHVGFVLTKEDGTRATIDDLQSMEQKLDLWSGVLHSRFELEGQSVEVTTVCHPNSDLLAVRVEAPLIRLGRLQVAFQFAYGSGRFGKEPEDWTRPDAHETQVVEERDGSMQLLRTLDGDSHYVLITHPTSSQAS</sequence>
<name>A0A5C5Z2Y9_9BACT</name>
<feature type="chain" id="PRO_5022901231" description="Secreted protein" evidence="1">
    <location>
        <begin position="20"/>
        <end position="264"/>
    </location>
</feature>
<dbReference type="Proteomes" id="UP000315010">
    <property type="component" value="Unassembled WGS sequence"/>
</dbReference>
<evidence type="ECO:0000313" key="3">
    <source>
        <dbReference type="Proteomes" id="UP000315010"/>
    </source>
</evidence>
<accession>A0A5C5Z2Y9</accession>
<keyword evidence="3" id="KW-1185">Reference proteome</keyword>
<evidence type="ECO:0000313" key="2">
    <source>
        <dbReference type="EMBL" id="TWT81540.1"/>
    </source>
</evidence>
<dbReference type="AlphaFoldDB" id="A0A5C5Z2Y9"/>